<dbReference type="GO" id="GO:0016787">
    <property type="term" value="F:hydrolase activity"/>
    <property type="evidence" value="ECO:0007669"/>
    <property type="project" value="UniProtKB-KW"/>
</dbReference>
<keyword evidence="3" id="KW-1185">Reference proteome</keyword>
<sequence>MPLLAVNASDEIGAIAARLAPHLAATRGPVIVMVHGFKYTPDISELSPHAHILSLDPRPSGPRAVSWPRHLGCGRGTVGAPDAAAPPHRPTAPRPRTGDDTAEPLCIGFGWDGGGSLWRAWRAAALAGGALARLVRHLHACSGRPVQIIAHSMGARVALRAATALPPGSIGRVVLLFAAAFRSDARRALDSPAGASAEWLNVTSRENDLFDLLLELALCAPERTLGAGLKRPAGNWLDMQVDDPATLSALAALGHRVAAPERRICHWSGYLRAGLFPLYRRVLSGDPALPFSTLRAALPQRQRRRWSRLLAPPASLPTLFVRRA</sequence>
<dbReference type="RefSeq" id="WP_164870855.1">
    <property type="nucleotide sequence ID" value="NZ_RQXX01000002.1"/>
</dbReference>
<name>A0A438AJG5_9RHOB</name>
<dbReference type="InterPro" id="IPR029058">
    <property type="entry name" value="AB_hydrolase_fold"/>
</dbReference>
<feature type="region of interest" description="Disordered" evidence="1">
    <location>
        <begin position="76"/>
        <end position="100"/>
    </location>
</feature>
<protein>
    <submittedName>
        <fullName evidence="2">Alpha/beta hydrolase</fullName>
    </submittedName>
</protein>
<keyword evidence="2" id="KW-0378">Hydrolase</keyword>
<dbReference type="Proteomes" id="UP000285908">
    <property type="component" value="Unassembled WGS sequence"/>
</dbReference>
<accession>A0A438AJG5</accession>
<dbReference type="SUPFAM" id="SSF53474">
    <property type="entry name" value="alpha/beta-Hydrolases"/>
    <property type="match status" value="1"/>
</dbReference>
<evidence type="ECO:0000313" key="3">
    <source>
        <dbReference type="Proteomes" id="UP000285908"/>
    </source>
</evidence>
<evidence type="ECO:0000313" key="2">
    <source>
        <dbReference type="EMBL" id="RVV98747.1"/>
    </source>
</evidence>
<dbReference type="Gene3D" id="3.40.50.1820">
    <property type="entry name" value="alpha/beta hydrolase"/>
    <property type="match status" value="1"/>
</dbReference>
<gene>
    <name evidence="2" type="ORF">EKE94_07545</name>
</gene>
<proteinExistence type="predicted"/>
<dbReference type="EMBL" id="RQXX01000002">
    <property type="protein sequence ID" value="RVV98747.1"/>
    <property type="molecule type" value="Genomic_DNA"/>
</dbReference>
<reference evidence="2 3" key="1">
    <citation type="submission" date="2018-11" db="EMBL/GenBank/DDBJ databases">
        <title>Mesobaculum littorinae gen. nov., sp. nov., isolated from Littorina scabra that represents a novel genus of the order Rhodobacteraceae.</title>
        <authorList>
            <person name="Li F."/>
        </authorList>
    </citation>
    <scope>NUCLEOTIDE SEQUENCE [LARGE SCALE GENOMIC DNA]</scope>
    <source>
        <strain evidence="2 3">M0103</strain>
    </source>
</reference>
<comment type="caution">
    <text evidence="2">The sequence shown here is derived from an EMBL/GenBank/DDBJ whole genome shotgun (WGS) entry which is preliminary data.</text>
</comment>
<evidence type="ECO:0000256" key="1">
    <source>
        <dbReference type="SAM" id="MobiDB-lite"/>
    </source>
</evidence>
<dbReference type="AlphaFoldDB" id="A0A438AJG5"/>
<organism evidence="2 3">
    <name type="scientific">Mesobaculum littorinae</name>
    <dbReference type="NCBI Taxonomy" id="2486419"/>
    <lineage>
        <taxon>Bacteria</taxon>
        <taxon>Pseudomonadati</taxon>
        <taxon>Pseudomonadota</taxon>
        <taxon>Alphaproteobacteria</taxon>
        <taxon>Rhodobacterales</taxon>
        <taxon>Roseobacteraceae</taxon>
        <taxon>Mesobaculum</taxon>
    </lineage>
</organism>